<name>A0ABV2TBD4_9BACT</name>
<dbReference type="PANTHER" id="PTHR43798">
    <property type="entry name" value="MONOACYLGLYCEROL LIPASE"/>
    <property type="match status" value="1"/>
</dbReference>
<evidence type="ECO:0000256" key="1">
    <source>
        <dbReference type="ARBA" id="ARBA00022801"/>
    </source>
</evidence>
<feature type="domain" description="Serine aminopeptidase S33" evidence="3">
    <location>
        <begin position="47"/>
        <end position="295"/>
    </location>
</feature>
<sequence>MKFFIFCFAAMLLSNSGYSQDTWVCDTITIGGIQQVIATKGADAGPIILFLHGGPGSSRMKQADIFSNQLQAKFLVVQWDQRESGRTLQLNKTDHPISLELMVADTRELIDTLLNRFHKKKLYLAGESWGTVLGFEIAEKYPELLHAYLAFSPVTDQVKSEKMLLSRLMEDAKKKDNTTAKNQLSVVKIPFENYEQLYYLRMWWFSYDGHPIADKDSSFVRDYLKSWSNTWLPTWQQAMKRNLFTELPAVKCPTYFFLGGKDYQTNCELAKMYYKQLSAPKKNMYWFESASHDILISEAPQVQKIVINEILEN</sequence>
<evidence type="ECO:0000313" key="5">
    <source>
        <dbReference type="Proteomes" id="UP001549749"/>
    </source>
</evidence>
<gene>
    <name evidence="4" type="ORF">ABR189_23320</name>
</gene>
<dbReference type="GO" id="GO:0016787">
    <property type="term" value="F:hydrolase activity"/>
    <property type="evidence" value="ECO:0007669"/>
    <property type="project" value="UniProtKB-KW"/>
</dbReference>
<dbReference type="Pfam" id="PF12146">
    <property type="entry name" value="Hydrolase_4"/>
    <property type="match status" value="1"/>
</dbReference>
<evidence type="ECO:0000313" key="4">
    <source>
        <dbReference type="EMBL" id="MET7000341.1"/>
    </source>
</evidence>
<reference evidence="4 5" key="1">
    <citation type="submission" date="2024-06" db="EMBL/GenBank/DDBJ databases">
        <title>Chitinophaga defluvii sp. nov., isolated from municipal sewage.</title>
        <authorList>
            <person name="Zhang L."/>
        </authorList>
    </citation>
    <scope>NUCLEOTIDE SEQUENCE [LARGE SCALE GENOMIC DNA]</scope>
    <source>
        <strain evidence="4 5">H8</strain>
    </source>
</reference>
<dbReference type="InterPro" id="IPR022742">
    <property type="entry name" value="Hydrolase_4"/>
</dbReference>
<accession>A0ABV2TBD4</accession>
<organism evidence="4 5">
    <name type="scientific">Chitinophaga defluvii</name>
    <dbReference type="NCBI Taxonomy" id="3163343"/>
    <lineage>
        <taxon>Bacteria</taxon>
        <taxon>Pseudomonadati</taxon>
        <taxon>Bacteroidota</taxon>
        <taxon>Chitinophagia</taxon>
        <taxon>Chitinophagales</taxon>
        <taxon>Chitinophagaceae</taxon>
        <taxon>Chitinophaga</taxon>
    </lineage>
</organism>
<comment type="caution">
    <text evidence="4">The sequence shown here is derived from an EMBL/GenBank/DDBJ whole genome shotgun (WGS) entry which is preliminary data.</text>
</comment>
<evidence type="ECO:0000256" key="2">
    <source>
        <dbReference type="SAM" id="SignalP"/>
    </source>
</evidence>
<dbReference type="Gene3D" id="3.40.50.1820">
    <property type="entry name" value="alpha/beta hydrolase"/>
    <property type="match status" value="1"/>
</dbReference>
<dbReference type="EMBL" id="JBEXAC010000002">
    <property type="protein sequence ID" value="MET7000341.1"/>
    <property type="molecule type" value="Genomic_DNA"/>
</dbReference>
<proteinExistence type="predicted"/>
<dbReference type="Proteomes" id="UP001549749">
    <property type="component" value="Unassembled WGS sequence"/>
</dbReference>
<dbReference type="SUPFAM" id="SSF53474">
    <property type="entry name" value="alpha/beta-Hydrolases"/>
    <property type="match status" value="1"/>
</dbReference>
<feature type="signal peptide" evidence="2">
    <location>
        <begin position="1"/>
        <end position="19"/>
    </location>
</feature>
<dbReference type="RefSeq" id="WP_354662901.1">
    <property type="nucleotide sequence ID" value="NZ_JBEXAC010000002.1"/>
</dbReference>
<keyword evidence="2" id="KW-0732">Signal</keyword>
<dbReference type="InterPro" id="IPR002410">
    <property type="entry name" value="Peptidase_S33"/>
</dbReference>
<dbReference type="PRINTS" id="PR00793">
    <property type="entry name" value="PROAMNOPTASE"/>
</dbReference>
<feature type="chain" id="PRO_5046947367" evidence="2">
    <location>
        <begin position="20"/>
        <end position="313"/>
    </location>
</feature>
<dbReference type="InterPro" id="IPR029058">
    <property type="entry name" value="AB_hydrolase_fold"/>
</dbReference>
<protein>
    <submittedName>
        <fullName evidence="4">Alpha/beta hydrolase</fullName>
    </submittedName>
</protein>
<evidence type="ECO:0000259" key="3">
    <source>
        <dbReference type="Pfam" id="PF12146"/>
    </source>
</evidence>
<keyword evidence="5" id="KW-1185">Reference proteome</keyword>
<dbReference type="InterPro" id="IPR050266">
    <property type="entry name" value="AB_hydrolase_sf"/>
</dbReference>
<keyword evidence="1 4" id="KW-0378">Hydrolase</keyword>